<dbReference type="AlphaFoldDB" id="A0A2X0MMF5"/>
<sequence length="142" mass="15735">MSPSETIAQESGEIKIASTRIDHSSAPRHDVGDSGVRIGPSESESPSDETDPEDYYFNEDRTLYVAEAMEDSSLKRYQGVEDLRGGFPILVFKVGNRIDVEHEEADQAEGGCGWLLGRKHGDGVLGWVRTELFTMLDDDDEL</sequence>
<feature type="compositionally biased region" description="Acidic residues" evidence="1">
    <location>
        <begin position="45"/>
        <end position="55"/>
    </location>
</feature>
<name>A0A2X0MMF5_9BASI</name>
<organism evidence="2 3">
    <name type="scientific">Microbotryum silenes-dioicae</name>
    <dbReference type="NCBI Taxonomy" id="796604"/>
    <lineage>
        <taxon>Eukaryota</taxon>
        <taxon>Fungi</taxon>
        <taxon>Dikarya</taxon>
        <taxon>Basidiomycota</taxon>
        <taxon>Pucciniomycotina</taxon>
        <taxon>Microbotryomycetes</taxon>
        <taxon>Microbotryales</taxon>
        <taxon>Microbotryaceae</taxon>
        <taxon>Microbotryum</taxon>
    </lineage>
</organism>
<evidence type="ECO:0000313" key="2">
    <source>
        <dbReference type="EMBL" id="SGZ27086.1"/>
    </source>
</evidence>
<reference evidence="2 3" key="1">
    <citation type="submission" date="2016-11" db="EMBL/GenBank/DDBJ databases">
        <authorList>
            <person name="Jaros S."/>
            <person name="Januszkiewicz K."/>
            <person name="Wedrychowicz H."/>
        </authorList>
    </citation>
    <scope>NUCLEOTIDE SEQUENCE [LARGE SCALE GENOMIC DNA]</scope>
</reference>
<evidence type="ECO:0000256" key="1">
    <source>
        <dbReference type="SAM" id="MobiDB-lite"/>
    </source>
</evidence>
<feature type="compositionally biased region" description="Basic and acidic residues" evidence="1">
    <location>
        <begin position="20"/>
        <end position="32"/>
    </location>
</feature>
<accession>A0A2X0MMF5</accession>
<dbReference type="EMBL" id="FQNC01000087">
    <property type="protein sequence ID" value="SGZ27086.1"/>
    <property type="molecule type" value="Genomic_DNA"/>
</dbReference>
<dbReference type="STRING" id="796604.A0A2X0MMF5"/>
<feature type="region of interest" description="Disordered" evidence="1">
    <location>
        <begin position="1"/>
        <end position="55"/>
    </location>
</feature>
<proteinExistence type="predicted"/>
<gene>
    <name evidence="2" type="primary">BQ5605_C025g10049</name>
    <name evidence="2" type="ORF">BQ5605_C025G10049</name>
</gene>
<evidence type="ECO:0000313" key="3">
    <source>
        <dbReference type="Proteomes" id="UP000249464"/>
    </source>
</evidence>
<protein>
    <submittedName>
        <fullName evidence="2">BQ5605_C025g10049 protein</fullName>
    </submittedName>
</protein>
<dbReference type="Proteomes" id="UP000249464">
    <property type="component" value="Unassembled WGS sequence"/>
</dbReference>
<keyword evidence="3" id="KW-1185">Reference proteome</keyword>